<accession>A0A7X0D5X2</accession>
<name>A0A7X0D5X2_9ACTN</name>
<dbReference type="Proteomes" id="UP000546642">
    <property type="component" value="Unassembled WGS sequence"/>
</dbReference>
<evidence type="ECO:0000256" key="1">
    <source>
        <dbReference type="SAM" id="MobiDB-lite"/>
    </source>
</evidence>
<dbReference type="RefSeq" id="WP_184075925.1">
    <property type="nucleotide sequence ID" value="NZ_JACHDS010000001.1"/>
</dbReference>
<organism evidence="2 3">
    <name type="scientific">Nocardiopsis mwathae</name>
    <dbReference type="NCBI Taxonomy" id="1472723"/>
    <lineage>
        <taxon>Bacteria</taxon>
        <taxon>Bacillati</taxon>
        <taxon>Actinomycetota</taxon>
        <taxon>Actinomycetes</taxon>
        <taxon>Streptosporangiales</taxon>
        <taxon>Nocardiopsidaceae</taxon>
        <taxon>Nocardiopsis</taxon>
    </lineage>
</organism>
<sequence length="599" mass="64023">MLNDADAAPHAAAGRDGGAAERTGTAHGDAADLDRLRLYSYLTAPERRTYLAVMRLFTSTLLADLGAGEVASALAAAERRGEIEAGESRLETVVDRLEQLARWGNLVPGRREPAATIAEFTRSRVRYQVAKLAMRVQRDVDGMLTVAEGAREVSRELLPAIEQGLADIQRTLGELLAAERGRGPEATSVRTLREHLAQQVTTLFLQHDEFAAAVRDFYAYLGSVIARYDLAPAEMSGFKHMLLEYVELIAKDVLRHSEPIVERLGSLNRQRDRLLGSLGAGEPLTRGSGATVPDGSDAVLVARETRSGQTELMERSPGRRVADWDGLTGWFIGRPGRPSEVDGLRDATSRAISALLGNVKRVTGAGGVDPGRRRDLLTLAAWFDAATPEAAHDLYAAVFGLFAARHLALVGEEDAPEPGRTWAEGDRVDVEVNVRTRGERAPAGQLPRIGDDPLGRAELLEEEDRRKRRRDAAVRELAAAVPDLGAARLSGDALELVCELLTLAGASRDMPTEPGGAGDPITGLTLRLEPRPDGGAARIGSVFGTLELHGVDVHLQVGEALEVRGDPAGPPASPAGDRAVRDTPVRGTAHEAAGEGARG</sequence>
<evidence type="ECO:0000313" key="2">
    <source>
        <dbReference type="EMBL" id="MBB6172655.1"/>
    </source>
</evidence>
<feature type="region of interest" description="Disordered" evidence="1">
    <location>
        <begin position="564"/>
        <end position="599"/>
    </location>
</feature>
<dbReference type="AlphaFoldDB" id="A0A7X0D5X2"/>
<dbReference type="EMBL" id="JACHDS010000001">
    <property type="protein sequence ID" value="MBB6172655.1"/>
    <property type="molecule type" value="Genomic_DNA"/>
</dbReference>
<comment type="caution">
    <text evidence="2">The sequence shown here is derived from an EMBL/GenBank/DDBJ whole genome shotgun (WGS) entry which is preliminary data.</text>
</comment>
<gene>
    <name evidence="2" type="ORF">HNR23_002715</name>
</gene>
<feature type="compositionally biased region" description="Low complexity" evidence="1">
    <location>
        <begin position="1"/>
        <end position="14"/>
    </location>
</feature>
<dbReference type="InterPro" id="IPR013493">
    <property type="entry name" value="CHP02677"/>
</dbReference>
<dbReference type="Pfam" id="PF09660">
    <property type="entry name" value="DUF2397"/>
    <property type="match status" value="1"/>
</dbReference>
<feature type="region of interest" description="Disordered" evidence="1">
    <location>
        <begin position="1"/>
        <end position="26"/>
    </location>
</feature>
<reference evidence="2 3" key="1">
    <citation type="submission" date="2020-08" db="EMBL/GenBank/DDBJ databases">
        <title>Sequencing the genomes of 1000 actinobacteria strains.</title>
        <authorList>
            <person name="Klenk H.-P."/>
        </authorList>
    </citation>
    <scope>NUCLEOTIDE SEQUENCE [LARGE SCALE GENOMIC DNA]</scope>
    <source>
        <strain evidence="2 3">DSM 46659</strain>
    </source>
</reference>
<protein>
    <submittedName>
        <fullName evidence="2">Uncharacterized protein (TIGR02677 family)</fullName>
    </submittedName>
</protein>
<feature type="compositionally biased region" description="Basic and acidic residues" evidence="1">
    <location>
        <begin position="578"/>
        <end position="599"/>
    </location>
</feature>
<proteinExistence type="predicted"/>
<keyword evidence="3" id="KW-1185">Reference proteome</keyword>
<evidence type="ECO:0000313" key="3">
    <source>
        <dbReference type="Proteomes" id="UP000546642"/>
    </source>
</evidence>